<dbReference type="GO" id="GO:0005524">
    <property type="term" value="F:ATP binding"/>
    <property type="evidence" value="ECO:0007669"/>
    <property type="project" value="UniProtKB-KW"/>
</dbReference>
<keyword evidence="5" id="KW-0460">Magnesium</keyword>
<dbReference type="PANTHER" id="PTHR23407:SF1">
    <property type="entry name" value="5-FORMYLTETRAHYDROFOLATE CYCLO-LIGASE"/>
    <property type="match status" value="1"/>
</dbReference>
<accession>A0A6H1U4A9</accession>
<keyword evidence="6" id="KW-0436">Ligase</keyword>
<dbReference type="InterPro" id="IPR002698">
    <property type="entry name" value="FTHF_cligase"/>
</dbReference>
<dbReference type="PIRSF" id="PIRSF006806">
    <property type="entry name" value="FTHF_cligase"/>
    <property type="match status" value="1"/>
</dbReference>
<name>A0A6H1U4A9_9CYAN</name>
<comment type="similarity">
    <text evidence="1 5">Belongs to the 5-formyltetrahydrofolate cyclo-ligase family.</text>
</comment>
<dbReference type="Pfam" id="PF01812">
    <property type="entry name" value="5-FTHF_cyc-lig"/>
    <property type="match status" value="1"/>
</dbReference>
<dbReference type="GO" id="GO:0030272">
    <property type="term" value="F:5-formyltetrahydrofolate cyclo-ligase activity"/>
    <property type="evidence" value="ECO:0007669"/>
    <property type="project" value="UniProtKB-EC"/>
</dbReference>
<dbReference type="Proteomes" id="UP000500857">
    <property type="component" value="Chromosome"/>
</dbReference>
<dbReference type="NCBIfam" id="TIGR02727">
    <property type="entry name" value="MTHFS_bact"/>
    <property type="match status" value="1"/>
</dbReference>
<evidence type="ECO:0000256" key="4">
    <source>
        <dbReference type="PIRSR" id="PIRSR006806-1"/>
    </source>
</evidence>
<dbReference type="RefSeq" id="WP_168570607.1">
    <property type="nucleotide sequence ID" value="NZ_CP051167.1"/>
</dbReference>
<reference evidence="6 7" key="1">
    <citation type="submission" date="2020-04" db="EMBL/GenBank/DDBJ databases">
        <authorList>
            <person name="Basu S."/>
            <person name="Maruthanayagam V."/>
            <person name="Chakraborty S."/>
            <person name="Pramanik A."/>
            <person name="Mukherjee J."/>
            <person name="Brink B."/>
        </authorList>
    </citation>
    <scope>NUCLEOTIDE SEQUENCE [LARGE SCALE GENOMIC DNA]</scope>
    <source>
        <strain evidence="6 7">AP17</strain>
    </source>
</reference>
<dbReference type="GO" id="GO:0046872">
    <property type="term" value="F:metal ion binding"/>
    <property type="evidence" value="ECO:0007669"/>
    <property type="project" value="UniProtKB-KW"/>
</dbReference>
<proteinExistence type="inferred from homology"/>
<keyword evidence="3 4" id="KW-0067">ATP-binding</keyword>
<keyword evidence="5" id="KW-0479">Metal-binding</keyword>
<sequence length="195" mass="22381">MSQNALPQPIAERKSQLRRSLLDRRRSIDRQQWRDRSELLCDRLARSPVFAEARTVLGYFSFRQEPDLSPLFADRGRRWGFPRCVGRSLHWHHYQPGDRLDRGAYGILEPSAEAAAIAPEEVDLILVPAVACDERGYRLGYGGGFYDRLLADPRWQQKPTIAIVFDFAIFPELPIEAWDLPLQGVCSEKQFRGIG</sequence>
<dbReference type="InterPro" id="IPR037171">
    <property type="entry name" value="NagB/RpiA_transferase-like"/>
</dbReference>
<evidence type="ECO:0000256" key="3">
    <source>
        <dbReference type="ARBA" id="ARBA00022840"/>
    </source>
</evidence>
<keyword evidence="2 4" id="KW-0547">Nucleotide-binding</keyword>
<dbReference type="Gene3D" id="3.40.50.10420">
    <property type="entry name" value="NagB/RpiA/CoA transferase-like"/>
    <property type="match status" value="1"/>
</dbReference>
<dbReference type="AlphaFoldDB" id="A0A6H1U4A9"/>
<protein>
    <recommendedName>
        <fullName evidence="5">5-formyltetrahydrofolate cyclo-ligase</fullName>
        <ecNumber evidence="5">6.3.3.2</ecNumber>
    </recommendedName>
</protein>
<organism evidence="6 7">
    <name type="scientific">Oxynema aestuarii AP17</name>
    <dbReference type="NCBI Taxonomy" id="2064643"/>
    <lineage>
        <taxon>Bacteria</taxon>
        <taxon>Bacillati</taxon>
        <taxon>Cyanobacteriota</taxon>
        <taxon>Cyanophyceae</taxon>
        <taxon>Oscillatoriophycideae</taxon>
        <taxon>Oscillatoriales</taxon>
        <taxon>Oscillatoriaceae</taxon>
        <taxon>Oxynema</taxon>
        <taxon>Oxynema aestuarii</taxon>
    </lineage>
</organism>
<feature type="binding site" evidence="4">
    <location>
        <begin position="138"/>
        <end position="146"/>
    </location>
    <ligand>
        <name>ATP</name>
        <dbReference type="ChEBI" id="CHEBI:30616"/>
    </ligand>
</feature>
<dbReference type="SUPFAM" id="SSF100950">
    <property type="entry name" value="NagB/RpiA/CoA transferase-like"/>
    <property type="match status" value="1"/>
</dbReference>
<dbReference type="GO" id="GO:0009396">
    <property type="term" value="P:folic acid-containing compound biosynthetic process"/>
    <property type="evidence" value="ECO:0007669"/>
    <property type="project" value="TreeGrafter"/>
</dbReference>
<dbReference type="EMBL" id="CP051167">
    <property type="protein sequence ID" value="QIZ72459.1"/>
    <property type="molecule type" value="Genomic_DNA"/>
</dbReference>
<comment type="catalytic activity">
    <reaction evidence="5">
        <text>(6S)-5-formyl-5,6,7,8-tetrahydrofolate + ATP = (6R)-5,10-methenyltetrahydrofolate + ADP + phosphate</text>
        <dbReference type="Rhea" id="RHEA:10488"/>
        <dbReference type="ChEBI" id="CHEBI:30616"/>
        <dbReference type="ChEBI" id="CHEBI:43474"/>
        <dbReference type="ChEBI" id="CHEBI:57455"/>
        <dbReference type="ChEBI" id="CHEBI:57457"/>
        <dbReference type="ChEBI" id="CHEBI:456216"/>
        <dbReference type="EC" id="6.3.3.2"/>
    </reaction>
</comment>
<feature type="binding site" evidence="4">
    <location>
        <begin position="14"/>
        <end position="18"/>
    </location>
    <ligand>
        <name>ATP</name>
        <dbReference type="ChEBI" id="CHEBI:30616"/>
    </ligand>
</feature>
<dbReference type="EC" id="6.3.3.2" evidence="5"/>
<dbReference type="KEGG" id="oxy:HCG48_19265"/>
<keyword evidence="7" id="KW-1185">Reference proteome</keyword>
<dbReference type="InterPro" id="IPR024185">
    <property type="entry name" value="FTHF_cligase-like_sf"/>
</dbReference>
<dbReference type="GO" id="GO:0035999">
    <property type="term" value="P:tetrahydrofolate interconversion"/>
    <property type="evidence" value="ECO:0007669"/>
    <property type="project" value="TreeGrafter"/>
</dbReference>
<evidence type="ECO:0000313" key="7">
    <source>
        <dbReference type="Proteomes" id="UP000500857"/>
    </source>
</evidence>
<evidence type="ECO:0000313" key="6">
    <source>
        <dbReference type="EMBL" id="QIZ72459.1"/>
    </source>
</evidence>
<evidence type="ECO:0000256" key="5">
    <source>
        <dbReference type="RuleBase" id="RU361279"/>
    </source>
</evidence>
<feature type="binding site" evidence="4">
    <location>
        <position position="65"/>
    </location>
    <ligand>
        <name>substrate</name>
    </ligand>
</feature>
<evidence type="ECO:0000256" key="2">
    <source>
        <dbReference type="ARBA" id="ARBA00022741"/>
    </source>
</evidence>
<gene>
    <name evidence="6" type="ORF">HCG48_19265</name>
</gene>
<evidence type="ECO:0000256" key="1">
    <source>
        <dbReference type="ARBA" id="ARBA00010638"/>
    </source>
</evidence>
<comment type="cofactor">
    <cofactor evidence="5">
        <name>Mg(2+)</name>
        <dbReference type="ChEBI" id="CHEBI:18420"/>
    </cofactor>
</comment>
<dbReference type="PANTHER" id="PTHR23407">
    <property type="entry name" value="ATPASE INHIBITOR/5-FORMYLTETRAHYDROFOLATE CYCLO-LIGASE"/>
    <property type="match status" value="1"/>
</dbReference>